<evidence type="ECO:0000256" key="4">
    <source>
        <dbReference type="ARBA" id="ARBA00011485"/>
    </source>
</evidence>
<evidence type="ECO:0000256" key="7">
    <source>
        <dbReference type="ARBA" id="ARBA00022989"/>
    </source>
</evidence>
<dbReference type="GO" id="GO:0005743">
    <property type="term" value="C:mitochondrial inner membrane"/>
    <property type="evidence" value="ECO:0007669"/>
    <property type="project" value="UniProtKB-SubCell"/>
</dbReference>
<dbReference type="PANTHER" id="PTHR10707">
    <property type="entry name" value="CYTOCHROME C OXIDASE SUBUNIT IV"/>
    <property type="match status" value="1"/>
</dbReference>
<dbReference type="Pfam" id="PF02936">
    <property type="entry name" value="COX4"/>
    <property type="match status" value="1"/>
</dbReference>
<dbReference type="PANTHER" id="PTHR10707:SF15">
    <property type="entry name" value="CYTOCHROME C OXIDASE SUBUNIT 4"/>
    <property type="match status" value="1"/>
</dbReference>
<evidence type="ECO:0000256" key="1">
    <source>
        <dbReference type="ARBA" id="ARBA00004434"/>
    </source>
</evidence>
<proteinExistence type="inferred from homology"/>
<name>A0ABD1KYA9_9TELE</name>
<comment type="similarity">
    <text evidence="3 10">Belongs to the cytochrome c oxidase IV family.</text>
</comment>
<feature type="compositionally biased region" description="Polar residues" evidence="11">
    <location>
        <begin position="54"/>
        <end position="71"/>
    </location>
</feature>
<evidence type="ECO:0000313" key="12">
    <source>
        <dbReference type="EMBL" id="KAL2104145.1"/>
    </source>
</evidence>
<dbReference type="Gene3D" id="1.10.442.10">
    <property type="entry name" value="Cytochrome c oxidase subunit IV"/>
    <property type="match status" value="1"/>
</dbReference>
<evidence type="ECO:0000256" key="6">
    <source>
        <dbReference type="ARBA" id="ARBA00022792"/>
    </source>
</evidence>
<dbReference type="InterPro" id="IPR004203">
    <property type="entry name" value="Cyt_c_oxidase_su4_fam"/>
</dbReference>
<dbReference type="SUPFAM" id="SSF81406">
    <property type="entry name" value="Mitochondrial cytochrome c oxidase subunit IV"/>
    <property type="match status" value="1"/>
</dbReference>
<keyword evidence="7 10" id="KW-1133">Transmembrane helix</keyword>
<evidence type="ECO:0000256" key="9">
    <source>
        <dbReference type="ARBA" id="ARBA00023136"/>
    </source>
</evidence>
<comment type="subunit">
    <text evidence="4">Component of the cytochrome c oxidase (complex IV, CIV), a multisubunit enzyme composed of 14 subunits. The complex is composed of a catalytic core of 3 subunits MT-CO1, MT-CO2 and MT-CO3, encoded in the mitochondrial DNA, and 11 supernumerary subunits COX4I, COX5A, COX5B, COX6A, COX6B, COX6C, COX7A, COX7B, COX7C, COX8 and NDUFA4, which are encoded in the nuclear genome. The complex exists as a monomer or a dimer and forms supercomplexes (SCs) in the inner mitochondrial membrane with NADH-ubiquinone oxidoreductase (complex I, CI) and ubiquinol-cytochrome c oxidoreductase (cytochrome b-c1 complex, complex III, CIII), resulting in different assemblies (supercomplex SCI(1)III(2)IV(1) and megacomplex MCI(2)III(2)IV(2)).</text>
</comment>
<evidence type="ECO:0000256" key="11">
    <source>
        <dbReference type="SAM" id="MobiDB-lite"/>
    </source>
</evidence>
<evidence type="ECO:0000256" key="5">
    <source>
        <dbReference type="ARBA" id="ARBA00022692"/>
    </source>
</evidence>
<dbReference type="EMBL" id="JBHFQA010000001">
    <property type="protein sequence ID" value="KAL2104145.1"/>
    <property type="molecule type" value="Genomic_DNA"/>
</dbReference>
<keyword evidence="8 10" id="KW-0496">Mitochondrion</keyword>
<dbReference type="InterPro" id="IPR036639">
    <property type="entry name" value="Cyt_c_oxidase_su4_sf"/>
</dbReference>
<keyword evidence="13" id="KW-1185">Reference proteome</keyword>
<evidence type="ECO:0000313" key="13">
    <source>
        <dbReference type="Proteomes" id="UP001591681"/>
    </source>
</evidence>
<dbReference type="InterPro" id="IPR013288">
    <property type="entry name" value="Cyt_c_oxidase_su4"/>
</dbReference>
<evidence type="ECO:0000256" key="2">
    <source>
        <dbReference type="ARBA" id="ARBA00004673"/>
    </source>
</evidence>
<gene>
    <name evidence="12" type="ORF">ACEWY4_001013</name>
</gene>
<dbReference type="PRINTS" id="PR01873">
    <property type="entry name" value="CYTCOXIDASE4"/>
</dbReference>
<keyword evidence="6 10" id="KW-0999">Mitochondrion inner membrane</keyword>
<evidence type="ECO:0000256" key="10">
    <source>
        <dbReference type="RuleBase" id="RU367145"/>
    </source>
</evidence>
<protein>
    <recommendedName>
        <fullName evidence="10">Cytochrome c oxidase subunit 4</fullName>
    </recommendedName>
</protein>
<organism evidence="12 13">
    <name type="scientific">Coilia grayii</name>
    <name type="common">Gray's grenadier anchovy</name>
    <dbReference type="NCBI Taxonomy" id="363190"/>
    <lineage>
        <taxon>Eukaryota</taxon>
        <taxon>Metazoa</taxon>
        <taxon>Chordata</taxon>
        <taxon>Craniata</taxon>
        <taxon>Vertebrata</taxon>
        <taxon>Euteleostomi</taxon>
        <taxon>Actinopterygii</taxon>
        <taxon>Neopterygii</taxon>
        <taxon>Teleostei</taxon>
        <taxon>Clupei</taxon>
        <taxon>Clupeiformes</taxon>
        <taxon>Clupeoidei</taxon>
        <taxon>Engraulidae</taxon>
        <taxon>Coilinae</taxon>
        <taxon>Coilia</taxon>
    </lineage>
</organism>
<keyword evidence="9 10" id="KW-0472">Membrane</keyword>
<comment type="pathway">
    <text evidence="2 10">Energy metabolism; oxidative phosphorylation.</text>
</comment>
<comment type="subcellular location">
    <subcellularLocation>
        <location evidence="1 10">Mitochondrion inner membrane</location>
        <topology evidence="1 10">Single-pass membrane protein</topology>
    </subcellularLocation>
</comment>
<evidence type="ECO:0000256" key="3">
    <source>
        <dbReference type="ARBA" id="ARBA00008135"/>
    </source>
</evidence>
<comment type="caution">
    <text evidence="12">The sequence shown here is derived from an EMBL/GenBank/DDBJ whole genome shotgun (WGS) entry which is preliminary data.</text>
</comment>
<dbReference type="FunFam" id="1.10.442.10:FF:000001">
    <property type="entry name" value="Cytochrome c oxidase subunit 4 isoform 1"/>
    <property type="match status" value="1"/>
</dbReference>
<evidence type="ECO:0000256" key="8">
    <source>
        <dbReference type="ARBA" id="ARBA00023128"/>
    </source>
</evidence>
<comment type="function">
    <text evidence="10">Component of the cytochrome c oxidase, the last enzyme in the mitochondrial electron transport chain which drives oxidative phosphorylation.</text>
</comment>
<dbReference type="CDD" id="cd00922">
    <property type="entry name" value="Cyt_c_Oxidase_IV"/>
    <property type="match status" value="1"/>
</dbReference>
<dbReference type="AlphaFoldDB" id="A0ABD1KYA9"/>
<keyword evidence="5 10" id="KW-0812">Transmembrane</keyword>
<feature type="region of interest" description="Disordered" evidence="11">
    <location>
        <begin position="26"/>
        <end position="71"/>
    </location>
</feature>
<accession>A0ABD1KYA9</accession>
<feature type="transmembrane region" description="Helical" evidence="10">
    <location>
        <begin position="185"/>
        <end position="205"/>
    </location>
</feature>
<dbReference type="Proteomes" id="UP001591681">
    <property type="component" value="Unassembled WGS sequence"/>
</dbReference>
<sequence length="250" mass="28272">MPCCFPCAGTRQEQRAKGRQISTLIQVSTSQHPDNRPTAKPPPRSEAYHADVPLNTTTQPSLGRARASTSGHGRTMLHLTTGRLGSLLTRRGIMALTTSNVRMASHGHAVEQADMSVPMYCDRIDTPLPDRIYKDELSATEKSLKQKEKGPWAQLTDEEKLALYRISFKSTYAEMKQPDGEWKTVVAGMLFFFGITGLIVIWQGIYVYPETPHTFAPEWKAKQAQRMLDMRVNPVEGFASQWDYEKKQWK</sequence>
<reference evidence="12 13" key="1">
    <citation type="submission" date="2024-09" db="EMBL/GenBank/DDBJ databases">
        <title>A chromosome-level genome assembly of Gray's grenadier anchovy, Coilia grayii.</title>
        <authorList>
            <person name="Fu Z."/>
        </authorList>
    </citation>
    <scope>NUCLEOTIDE SEQUENCE [LARGE SCALE GENOMIC DNA]</scope>
    <source>
        <strain evidence="12">G4</strain>
        <tissue evidence="12">Muscle</tissue>
    </source>
</reference>